<comment type="catalytic activity">
    <reaction evidence="4">
        <text>a 5'-end (N(7)-methyl 5'-triphosphoguanosine)-ribonucleoside in snoRNA + S-adenosyl-L-methionine = a 5'-end (N(2),N(7)-dimethyl 5'-triphosphoguanosine)-ribonucleoside in snoRNA + S-adenosyl-L-homocysteine + H(+)</text>
        <dbReference type="Rhea" id="RHEA:78475"/>
        <dbReference type="Rhea" id="RHEA-COMP:19086"/>
        <dbReference type="Rhea" id="RHEA-COMP:19088"/>
        <dbReference type="ChEBI" id="CHEBI:15378"/>
        <dbReference type="ChEBI" id="CHEBI:57856"/>
        <dbReference type="ChEBI" id="CHEBI:59789"/>
        <dbReference type="ChEBI" id="CHEBI:156461"/>
        <dbReference type="ChEBI" id="CHEBI:172880"/>
    </reaction>
    <physiologicalReaction direction="left-to-right" evidence="4">
        <dbReference type="Rhea" id="RHEA:78476"/>
    </physiologicalReaction>
</comment>
<dbReference type="CDD" id="cd00201">
    <property type="entry name" value="WW"/>
    <property type="match status" value="1"/>
</dbReference>
<name>A0A7J6I500_CANSA</name>
<evidence type="ECO:0000256" key="6">
    <source>
        <dbReference type="ARBA" id="ARBA00049075"/>
    </source>
</evidence>
<dbReference type="PROSITE" id="PS01159">
    <property type="entry name" value="WW_DOMAIN_1"/>
    <property type="match status" value="1"/>
</dbReference>
<evidence type="ECO:0000313" key="9">
    <source>
        <dbReference type="EMBL" id="KAF4356837.1"/>
    </source>
</evidence>
<evidence type="ECO:0000256" key="1">
    <source>
        <dbReference type="ARBA" id="ARBA00018517"/>
    </source>
</evidence>
<dbReference type="EMBL" id="JAATIQ010000007">
    <property type="protein sequence ID" value="KAF4402674.1"/>
    <property type="molecule type" value="Genomic_DNA"/>
</dbReference>
<dbReference type="CDD" id="cd02440">
    <property type="entry name" value="AdoMet_MTases"/>
    <property type="match status" value="1"/>
</dbReference>
<comment type="catalytic activity">
    <reaction evidence="5">
        <text>a 5'-end (N(2),N(7)-dimethyl 5'-triphosphoguanosine)-ribonucleoside in snRNA + S-adenosyl-L-methionine = a 5'-end (N(2),N(2),N(7)-trimethyl 5'-triphosphoguanosine)-ribonucleoside in snRNA + S-adenosyl-L-homocysteine + H(+)</text>
        <dbReference type="Rhea" id="RHEA:78479"/>
        <dbReference type="Rhea" id="RHEA-COMP:19087"/>
        <dbReference type="Rhea" id="RHEA-COMP:19089"/>
        <dbReference type="ChEBI" id="CHEBI:15378"/>
        <dbReference type="ChEBI" id="CHEBI:57856"/>
        <dbReference type="ChEBI" id="CHEBI:59789"/>
        <dbReference type="ChEBI" id="CHEBI:167623"/>
        <dbReference type="ChEBI" id="CHEBI:172880"/>
    </reaction>
    <physiologicalReaction direction="left-to-right" evidence="5">
        <dbReference type="Rhea" id="RHEA:78480"/>
    </physiologicalReaction>
</comment>
<dbReference type="SUPFAM" id="SSF53335">
    <property type="entry name" value="S-adenosyl-L-methionine-dependent methyltransferases"/>
    <property type="match status" value="1"/>
</dbReference>
<dbReference type="Proteomes" id="UP000583929">
    <property type="component" value="Unassembled WGS sequence"/>
</dbReference>
<accession>A0A7J6I500</accession>
<evidence type="ECO:0000313" key="12">
    <source>
        <dbReference type="Proteomes" id="UP000583929"/>
    </source>
</evidence>
<protein>
    <recommendedName>
        <fullName evidence="1">Trimethylguanosine synthase</fullName>
    </recommendedName>
    <alternativeName>
        <fullName evidence="7">Cap-specific guanine-N(2) methyltransferase</fullName>
    </alternativeName>
</protein>
<dbReference type="GO" id="GO:0005634">
    <property type="term" value="C:nucleus"/>
    <property type="evidence" value="ECO:0007669"/>
    <property type="project" value="TreeGrafter"/>
</dbReference>
<dbReference type="PANTHER" id="PTHR14741">
    <property type="entry name" value="S-ADENOSYLMETHIONINE-DEPENDENT METHYLTRANSFERASE RELATED"/>
    <property type="match status" value="1"/>
</dbReference>
<evidence type="ECO:0000313" key="11">
    <source>
        <dbReference type="Proteomes" id="UP000525078"/>
    </source>
</evidence>
<evidence type="ECO:0000256" key="4">
    <source>
        <dbReference type="ARBA" id="ARBA00048740"/>
    </source>
</evidence>
<evidence type="ECO:0000256" key="7">
    <source>
        <dbReference type="ARBA" id="ARBA00049790"/>
    </source>
</evidence>
<proteinExistence type="inferred from homology"/>
<dbReference type="Gene3D" id="3.40.50.150">
    <property type="entry name" value="Vaccinia Virus protein VP39"/>
    <property type="match status" value="1"/>
</dbReference>
<dbReference type="EMBL" id="JAATIP010000247">
    <property type="protein sequence ID" value="KAF4356837.1"/>
    <property type="molecule type" value="Genomic_DNA"/>
</dbReference>
<dbReference type="FunFam" id="3.40.50.150:FF:000305">
    <property type="entry name" value="S-adenosyl-L-methionine-dependent methyltransferase superfamily protein"/>
    <property type="match status" value="1"/>
</dbReference>
<dbReference type="InterPro" id="IPR001202">
    <property type="entry name" value="WW_dom"/>
</dbReference>
<dbReference type="Pfam" id="PF09445">
    <property type="entry name" value="Methyltransf_15"/>
    <property type="match status" value="1"/>
</dbReference>
<comment type="similarity">
    <text evidence="2">Belongs to the methyltransferase superfamily. Trimethylguanosine synthase family.</text>
</comment>
<dbReference type="Proteomes" id="UP000525078">
    <property type="component" value="Unassembled WGS sequence"/>
</dbReference>
<organism evidence="10 12">
    <name type="scientific">Cannabis sativa</name>
    <name type="common">Hemp</name>
    <name type="synonym">Marijuana</name>
    <dbReference type="NCBI Taxonomy" id="3483"/>
    <lineage>
        <taxon>Eukaryota</taxon>
        <taxon>Viridiplantae</taxon>
        <taxon>Streptophyta</taxon>
        <taxon>Embryophyta</taxon>
        <taxon>Tracheophyta</taxon>
        <taxon>Spermatophyta</taxon>
        <taxon>Magnoliopsida</taxon>
        <taxon>eudicotyledons</taxon>
        <taxon>Gunneridae</taxon>
        <taxon>Pentapetalae</taxon>
        <taxon>rosids</taxon>
        <taxon>fabids</taxon>
        <taxon>Rosales</taxon>
        <taxon>Cannabaceae</taxon>
        <taxon>Cannabis</taxon>
    </lineage>
</organism>
<dbReference type="PROSITE" id="PS50020">
    <property type="entry name" value="WW_DOMAIN_2"/>
    <property type="match status" value="1"/>
</dbReference>
<evidence type="ECO:0000256" key="3">
    <source>
        <dbReference type="ARBA" id="ARBA00047418"/>
    </source>
</evidence>
<dbReference type="AlphaFoldDB" id="A0A7J6I500"/>
<sequence length="685" mass="76117">MVEAEGQGPAIRALGSLFKLTEVFLWDDGPAEAEGLCSQGRTKGAEEANIAEDGDDSNVFSTSPGYSEYSLLREDEELARQMNALGLPLSFNTNREVAASNVSGVNCYTFQKSGMTNGKRKGSRQKHTGSTCEDNLDELATNFCEPTLHDVENPTELSGLFSGTVREESHAELFDISCTDNKDIYSVLSTVVSEGNTEVNSISSETGLSSISFLADAISDQSHKEVGERLAECDLLQTSSSSQDFDEAAGEIICKGVVTDQPEVLDSATNETVNNECYGDFGDWMVYWDSYYLRNYFYNIKTHTSTWDPPKGMGHLAICDITDKSNESVAELTGMDANPEINVADFYMLQNKIDSANQIMDDFVLHDELFEGGVVTVCSSVPATKGSITFSNIKDSDELDDTRRTLKDGSKEWFFSDNQEHIISCTHSGDVVPVIQVGTQLGTSMAKRKKKSRRTRNQKKKSSEIKELKLQELVELSDDIGKYWWQRYLLFSKYDDGIKMDVEGWFSVTPEPIARHHAFRCGNGVVIDCFTGVGGNSIQFAKRSKHVIAIDIDSKKIEYAHHNAAVYGVDDRIDFIRGDFFLLAPMLKADTVFLSPPWGGPDYAKVDTYDIKTMLKPRDGYFLFNAAKKIAPKLVMFLPRNVDLNQLAELSLLANPPWSLEVEKNFVNGKMKAITAYFSDTTITR</sequence>
<comment type="catalytic activity">
    <reaction evidence="6">
        <text>a 5'-end (N(7)-methyl 5'-triphosphoguanosine)-ribonucleoside in snRNA + S-adenosyl-L-methionine = a 5'-end (N(2),N(7)-dimethyl 5'-triphosphoguanosine)-ribonucleoside in snRNA + S-adenosyl-L-homocysteine + H(+)</text>
        <dbReference type="Rhea" id="RHEA:78471"/>
        <dbReference type="Rhea" id="RHEA-COMP:19085"/>
        <dbReference type="Rhea" id="RHEA-COMP:19087"/>
        <dbReference type="ChEBI" id="CHEBI:15378"/>
        <dbReference type="ChEBI" id="CHEBI:57856"/>
        <dbReference type="ChEBI" id="CHEBI:59789"/>
        <dbReference type="ChEBI" id="CHEBI:156461"/>
        <dbReference type="ChEBI" id="CHEBI:172880"/>
    </reaction>
    <physiologicalReaction direction="left-to-right" evidence="6">
        <dbReference type="Rhea" id="RHEA:78472"/>
    </physiologicalReaction>
</comment>
<comment type="caution">
    <text evidence="10">The sequence shown here is derived from an EMBL/GenBank/DDBJ whole genome shotgun (WGS) entry which is preliminary data.</text>
</comment>
<reference evidence="11 12" key="1">
    <citation type="journal article" date="2020" name="bioRxiv">
        <title>Sequence and annotation of 42 cannabis genomes reveals extensive copy number variation in cannabinoid synthesis and pathogen resistance genes.</title>
        <authorList>
            <person name="Mckernan K.J."/>
            <person name="Helbert Y."/>
            <person name="Kane L.T."/>
            <person name="Ebling H."/>
            <person name="Zhang L."/>
            <person name="Liu B."/>
            <person name="Eaton Z."/>
            <person name="Mclaughlin S."/>
            <person name="Kingan S."/>
            <person name="Baybayan P."/>
            <person name="Concepcion G."/>
            <person name="Jordan M."/>
            <person name="Riva A."/>
            <person name="Barbazuk W."/>
            <person name="Harkins T."/>
        </authorList>
    </citation>
    <scope>NUCLEOTIDE SEQUENCE [LARGE SCALE GENOMIC DNA]</scope>
    <source>
        <strain evidence="11 12">cv. Jamaican Lion 4</strain>
        <strain evidence="10">Father</strain>
        <strain evidence="9">Mother</strain>
        <tissue evidence="10">Leaf</tissue>
    </source>
</reference>
<feature type="domain" description="WW" evidence="8">
    <location>
        <begin position="284"/>
        <end position="312"/>
    </location>
</feature>
<dbReference type="GO" id="GO:0071164">
    <property type="term" value="F:RNA cap trimethylguanosine synthase activity"/>
    <property type="evidence" value="ECO:0007669"/>
    <property type="project" value="TreeGrafter"/>
</dbReference>
<evidence type="ECO:0000259" key="8">
    <source>
        <dbReference type="PROSITE" id="PS50020"/>
    </source>
</evidence>
<evidence type="ECO:0000313" key="10">
    <source>
        <dbReference type="EMBL" id="KAF4402674.1"/>
    </source>
</evidence>
<evidence type="ECO:0000256" key="5">
    <source>
        <dbReference type="ARBA" id="ARBA00048763"/>
    </source>
</evidence>
<gene>
    <name evidence="9" type="ORF">F8388_019496</name>
    <name evidence="10" type="ORF">G4B88_012459</name>
</gene>
<dbReference type="InterPro" id="IPR029063">
    <property type="entry name" value="SAM-dependent_MTases_sf"/>
</dbReference>
<comment type="catalytic activity">
    <reaction evidence="3">
        <text>a 5'-end (N(2),N(7)-dimethyl 5'-triphosphoguanosine)-ribonucleoside in snoRNA + S-adenosyl-L-methionine = a 5'-end (N(2),N(2),N(7)-trimethyl 5'-triphosphoguanosine)-ribonucleoside in snoRNA + S-adenosyl-L-homocysteine + H(+)</text>
        <dbReference type="Rhea" id="RHEA:78507"/>
        <dbReference type="Rhea" id="RHEA-COMP:19088"/>
        <dbReference type="Rhea" id="RHEA-COMP:19090"/>
        <dbReference type="ChEBI" id="CHEBI:15378"/>
        <dbReference type="ChEBI" id="CHEBI:57856"/>
        <dbReference type="ChEBI" id="CHEBI:59789"/>
        <dbReference type="ChEBI" id="CHEBI:167623"/>
        <dbReference type="ChEBI" id="CHEBI:172880"/>
    </reaction>
    <physiologicalReaction direction="left-to-right" evidence="3">
        <dbReference type="Rhea" id="RHEA:78508"/>
    </physiologicalReaction>
</comment>
<dbReference type="Gene3D" id="2.20.70.10">
    <property type="match status" value="1"/>
</dbReference>
<dbReference type="InterPro" id="IPR019012">
    <property type="entry name" value="RNA_cap_Gua-N2-MeTrfase"/>
</dbReference>
<keyword evidence="12" id="KW-1185">Reference proteome</keyword>
<dbReference type="PANTHER" id="PTHR14741:SF32">
    <property type="entry name" value="TRIMETHYLGUANOSINE SYNTHASE"/>
    <property type="match status" value="1"/>
</dbReference>
<evidence type="ECO:0000256" key="2">
    <source>
        <dbReference type="ARBA" id="ARBA00025783"/>
    </source>
</evidence>